<sequence length="466" mass="50360">MNAKIFQLSFFILVGCVAAIGNRVADGADPGQFKIATFSADITIPLGHRCMGIIKTKVKQIDDPLEAHGLVLLGADSPIVLVALDWCEVRNGAYDQWRDALAAAAMTTRDHVLVSSLHQHDAPISDSGAQRYLDTVGLQGELYDVDFHARCIDDVVRAMKAAVAEAEPLTHIGLGQAAVEKVASSRRVIRADGTVGYDRGSGSGGVPAYAAADDGEIDPMLKSITFYHDTKALAVVSCYATHPMSHYGKGAVSADFVGIARRRRQLDTPPTKQIYLSGCSGDVTAGKYNDGAPAMRAVLADRVYQAMKQAEAATVRTPLDRVALKMGSLKLPFIDEPAFTRPSMMQVLENEQATVENRISAAMGLSSLDRVERGQPIDLPCLELGEARLLLMPGESFVHYQLMAQQMSPDRFVMTVGYGECWPGYIPSEQAFVDGFDHGWRWVARGSEAIIKEALQPLLAPSQVAP</sequence>
<dbReference type="EMBL" id="SJPT01000013">
    <property type="protein sequence ID" value="TWU17331.1"/>
    <property type="molecule type" value="Genomic_DNA"/>
</dbReference>
<dbReference type="OrthoDB" id="233892at2"/>
<evidence type="ECO:0008006" key="3">
    <source>
        <dbReference type="Google" id="ProtNLM"/>
    </source>
</evidence>
<evidence type="ECO:0000313" key="1">
    <source>
        <dbReference type="EMBL" id="TWU17331.1"/>
    </source>
</evidence>
<accession>A0A5C6C122</accession>
<evidence type="ECO:0000313" key="2">
    <source>
        <dbReference type="Proteomes" id="UP000316304"/>
    </source>
</evidence>
<reference evidence="1 2" key="1">
    <citation type="submission" date="2019-02" db="EMBL/GenBank/DDBJ databases">
        <title>Deep-cultivation of Planctomycetes and their phenomic and genomic characterization uncovers novel biology.</title>
        <authorList>
            <person name="Wiegand S."/>
            <person name="Jogler M."/>
            <person name="Boedeker C."/>
            <person name="Pinto D."/>
            <person name="Vollmers J."/>
            <person name="Rivas-Marin E."/>
            <person name="Kohn T."/>
            <person name="Peeters S.H."/>
            <person name="Heuer A."/>
            <person name="Rast P."/>
            <person name="Oberbeckmann S."/>
            <person name="Bunk B."/>
            <person name="Jeske O."/>
            <person name="Meyerdierks A."/>
            <person name="Storesund J.E."/>
            <person name="Kallscheuer N."/>
            <person name="Luecker S."/>
            <person name="Lage O.M."/>
            <person name="Pohl T."/>
            <person name="Merkel B.J."/>
            <person name="Hornburger P."/>
            <person name="Mueller R.-W."/>
            <person name="Bruemmer F."/>
            <person name="Labrenz M."/>
            <person name="Spormann A.M."/>
            <person name="Op Den Camp H."/>
            <person name="Overmann J."/>
            <person name="Amann R."/>
            <person name="Jetten M.S.M."/>
            <person name="Mascher T."/>
            <person name="Medema M.H."/>
            <person name="Devos D.P."/>
            <person name="Kaster A.-K."/>
            <person name="Ovreas L."/>
            <person name="Rohde M."/>
            <person name="Galperin M.Y."/>
            <person name="Jogler C."/>
        </authorList>
    </citation>
    <scope>NUCLEOTIDE SEQUENCE [LARGE SCALE GENOMIC DNA]</scope>
    <source>
        <strain evidence="1 2">Pla52o</strain>
    </source>
</reference>
<dbReference type="RefSeq" id="WP_146597256.1">
    <property type="nucleotide sequence ID" value="NZ_SJPT01000013.1"/>
</dbReference>
<keyword evidence="2" id="KW-1185">Reference proteome</keyword>
<organism evidence="1 2">
    <name type="scientific">Novipirellula galeiformis</name>
    <dbReference type="NCBI Taxonomy" id="2528004"/>
    <lineage>
        <taxon>Bacteria</taxon>
        <taxon>Pseudomonadati</taxon>
        <taxon>Planctomycetota</taxon>
        <taxon>Planctomycetia</taxon>
        <taxon>Pirellulales</taxon>
        <taxon>Pirellulaceae</taxon>
        <taxon>Novipirellula</taxon>
    </lineage>
</organism>
<dbReference type="AlphaFoldDB" id="A0A5C6C122"/>
<comment type="caution">
    <text evidence="1">The sequence shown here is derived from an EMBL/GenBank/DDBJ whole genome shotgun (WGS) entry which is preliminary data.</text>
</comment>
<proteinExistence type="predicted"/>
<dbReference type="Proteomes" id="UP000316304">
    <property type="component" value="Unassembled WGS sequence"/>
</dbReference>
<name>A0A5C6C122_9BACT</name>
<protein>
    <recommendedName>
        <fullName evidence="3">Neutral/alkaline non-lysosomal ceramidase</fullName>
    </recommendedName>
</protein>
<dbReference type="PROSITE" id="PS51257">
    <property type="entry name" value="PROKAR_LIPOPROTEIN"/>
    <property type="match status" value="1"/>
</dbReference>
<gene>
    <name evidence="1" type="ORF">Pla52o_53370</name>
</gene>